<gene>
    <name evidence="6" type="ORF">BEMITA_LOCUS5729</name>
</gene>
<dbReference type="PANTHER" id="PTHR46321:SF1">
    <property type="entry name" value="KIF-BINDING PROTEIN"/>
    <property type="match status" value="1"/>
</dbReference>
<keyword evidence="5" id="KW-0206">Cytoskeleton</keyword>
<dbReference type="Proteomes" id="UP001152759">
    <property type="component" value="Chromosome 3"/>
</dbReference>
<dbReference type="GO" id="GO:0005856">
    <property type="term" value="C:cytoskeleton"/>
    <property type="evidence" value="ECO:0007669"/>
    <property type="project" value="UniProtKB-SubCell"/>
</dbReference>
<dbReference type="GO" id="GO:0021952">
    <property type="term" value="P:central nervous system projection neuron axonogenesis"/>
    <property type="evidence" value="ECO:0007669"/>
    <property type="project" value="TreeGrafter"/>
</dbReference>
<name>A0A9P0A553_BEMTA</name>
<proteinExistence type="inferred from homology"/>
<accession>A0A9P0A553</accession>
<evidence type="ECO:0000256" key="3">
    <source>
        <dbReference type="ARBA" id="ARBA00016840"/>
    </source>
</evidence>
<organism evidence="6 7">
    <name type="scientific">Bemisia tabaci</name>
    <name type="common">Sweetpotato whitefly</name>
    <name type="synonym">Aleurodes tabaci</name>
    <dbReference type="NCBI Taxonomy" id="7038"/>
    <lineage>
        <taxon>Eukaryota</taxon>
        <taxon>Metazoa</taxon>
        <taxon>Ecdysozoa</taxon>
        <taxon>Arthropoda</taxon>
        <taxon>Hexapoda</taxon>
        <taxon>Insecta</taxon>
        <taxon>Pterygota</taxon>
        <taxon>Neoptera</taxon>
        <taxon>Paraneoptera</taxon>
        <taxon>Hemiptera</taxon>
        <taxon>Sternorrhyncha</taxon>
        <taxon>Aleyrodoidea</taxon>
        <taxon>Aleyrodidae</taxon>
        <taxon>Aleyrodinae</taxon>
        <taxon>Bemisia</taxon>
    </lineage>
</organism>
<comment type="subcellular location">
    <subcellularLocation>
        <location evidence="1">Cytoplasm</location>
        <location evidence="1">Cytoskeleton</location>
    </subcellularLocation>
</comment>
<keyword evidence="4" id="KW-0963">Cytoplasm</keyword>
<dbReference type="KEGG" id="btab:109031049"/>
<dbReference type="PANTHER" id="PTHR46321">
    <property type="entry name" value="KIF1-BINDING PROTEIN"/>
    <property type="match status" value="1"/>
</dbReference>
<evidence type="ECO:0000256" key="2">
    <source>
        <dbReference type="ARBA" id="ARBA00010305"/>
    </source>
</evidence>
<dbReference type="AlphaFoldDB" id="A0A9P0A553"/>
<evidence type="ECO:0000256" key="5">
    <source>
        <dbReference type="ARBA" id="ARBA00023212"/>
    </source>
</evidence>
<dbReference type="Gene3D" id="1.25.40.10">
    <property type="entry name" value="Tetratricopeptide repeat domain"/>
    <property type="match status" value="1"/>
</dbReference>
<dbReference type="InterPro" id="IPR022083">
    <property type="entry name" value="KBP"/>
</dbReference>
<sequence>MSDAVPQKPAQSILEDLQSKYEQVETLLKNSASDPPTEPHKSKYAAEVILKETKSLLQDAKNEQIDDYETILGYVYLQLGLIAIDTDELSKGEESLKDCLNLVEKNASSPKNILIVINALNNLGILWSQRSDPNKSFEYLSKAEEFYKDFTANCTEKVLGIAEIINYKKGSNVPPVENISLEKLHTATLQYLAEIHWVLGHEVKSAVYCHETLKRQLESNDYNAIEWALNSATLAQFFLKKSGFTQARNHLAAASYILELYEAELNKQEGSTEELEAKKEVLRYRSADVARCWAKYGLILLSSSKDRLLESEEHPQEDYPDELKVLKFSSIDLSLYESQVTNQYILMFEDARLVFMNVRHWLKKAEEYYTLEDHASDYAQIVQDMSELYKLLAFYEDDESRQCKMHKRQIDCLEELVGKLNPQYYLDICRQVWFELGETYATILYVKEAQLQKENCPNPQSLKKCNNLADQSIKNYSNFINSFKDRSDQLPEKFDDNWERSVLLAHFYIARMLSKIITVDRQLRFDKTKESLNYYKFVVDYAEKHETAAGVVGTELGVARDMVKLLPLKLEKMLGSPDGGS</sequence>
<dbReference type="SUPFAM" id="SSF48452">
    <property type="entry name" value="TPR-like"/>
    <property type="match status" value="1"/>
</dbReference>
<dbReference type="GO" id="GO:1990535">
    <property type="term" value="P:neuron projection maintenance"/>
    <property type="evidence" value="ECO:0007669"/>
    <property type="project" value="TreeGrafter"/>
</dbReference>
<dbReference type="EMBL" id="OU963864">
    <property type="protein sequence ID" value="CAH0386641.1"/>
    <property type="molecule type" value="Genomic_DNA"/>
</dbReference>
<evidence type="ECO:0000313" key="6">
    <source>
        <dbReference type="EMBL" id="CAH0386641.1"/>
    </source>
</evidence>
<reference evidence="6" key="1">
    <citation type="submission" date="2021-12" db="EMBL/GenBank/DDBJ databases">
        <authorList>
            <person name="King R."/>
        </authorList>
    </citation>
    <scope>NUCLEOTIDE SEQUENCE</scope>
</reference>
<evidence type="ECO:0000256" key="1">
    <source>
        <dbReference type="ARBA" id="ARBA00004245"/>
    </source>
</evidence>
<evidence type="ECO:0000313" key="7">
    <source>
        <dbReference type="Proteomes" id="UP001152759"/>
    </source>
</evidence>
<evidence type="ECO:0000256" key="4">
    <source>
        <dbReference type="ARBA" id="ARBA00022490"/>
    </source>
</evidence>
<dbReference type="Pfam" id="PF12309">
    <property type="entry name" value="KBP_C"/>
    <property type="match status" value="1"/>
</dbReference>
<dbReference type="GO" id="GO:0000226">
    <property type="term" value="P:microtubule cytoskeleton organization"/>
    <property type="evidence" value="ECO:0007669"/>
    <property type="project" value="TreeGrafter"/>
</dbReference>
<keyword evidence="7" id="KW-1185">Reference proteome</keyword>
<comment type="similarity">
    <text evidence="2">Belongs to the KIF-binding protein family.</text>
</comment>
<dbReference type="InterPro" id="IPR011990">
    <property type="entry name" value="TPR-like_helical_dom_sf"/>
</dbReference>
<protein>
    <recommendedName>
        <fullName evidence="3">KIF-binding protein</fullName>
    </recommendedName>
</protein>